<gene>
    <name evidence="6" type="ORF">CCAE0312_LOCUS2715</name>
</gene>
<dbReference type="EMBL" id="HBGH01004953">
    <property type="protein sequence ID" value="CAD9230662.1"/>
    <property type="molecule type" value="Transcribed_RNA"/>
</dbReference>
<dbReference type="Pfam" id="PF00069">
    <property type="entry name" value="Pkinase"/>
    <property type="match status" value="1"/>
</dbReference>
<dbReference type="Gene3D" id="1.10.510.10">
    <property type="entry name" value="Transferase(Phosphotransferase) domain 1"/>
    <property type="match status" value="1"/>
</dbReference>
<dbReference type="PROSITE" id="PS00108">
    <property type="entry name" value="PROTEIN_KINASE_ST"/>
    <property type="match status" value="1"/>
</dbReference>
<evidence type="ECO:0000256" key="3">
    <source>
        <dbReference type="PROSITE-ProRule" id="PRU10141"/>
    </source>
</evidence>
<dbReference type="AlphaFoldDB" id="A0A7S1TB58"/>
<accession>A0A7S1TB58</accession>
<sequence length="308" mass="35385">MDTIEMKLFLKKNGYSLNHTIGSGAYGTVWRATSNQQTSPCAIKIVDMSRMCAKERKLIENEVEILTSSRHPHIVRVYEVLRTKRFMYIVMEYLKGGDLIDRFEAKQMTELETANIALQLFSALDFLHRHGIAHRDLKLENIVYATLPNEGTQVVKLVDFGFAHRFTLGKKVIQNCGTPYYMSPQVANCEPCNPFQVDIWSVGIILYTLIVGQFPFYGFTRRGVAHMVTKTHPKFSGGQWADCTPQFKDMVASLLRKAEEGRPNASEAMKILQELNCETHLQQVPEYTRKHSFFDNFFKRPFDLILSQ</sequence>
<dbReference type="PROSITE" id="PS50011">
    <property type="entry name" value="PROTEIN_KINASE_DOM"/>
    <property type="match status" value="1"/>
</dbReference>
<dbReference type="PANTHER" id="PTHR24347">
    <property type="entry name" value="SERINE/THREONINE-PROTEIN KINASE"/>
    <property type="match status" value="1"/>
</dbReference>
<dbReference type="InterPro" id="IPR008271">
    <property type="entry name" value="Ser/Thr_kinase_AS"/>
</dbReference>
<comment type="similarity">
    <text evidence="4">Belongs to the protein kinase superfamily.</text>
</comment>
<evidence type="ECO:0000259" key="5">
    <source>
        <dbReference type="PROSITE" id="PS50011"/>
    </source>
</evidence>
<proteinExistence type="inferred from homology"/>
<evidence type="ECO:0000256" key="4">
    <source>
        <dbReference type="RuleBase" id="RU000304"/>
    </source>
</evidence>
<name>A0A7S1TB58_9RHOD</name>
<keyword evidence="2 3" id="KW-0067">ATP-binding</keyword>
<organism evidence="6">
    <name type="scientific">Compsopogon caeruleus</name>
    <dbReference type="NCBI Taxonomy" id="31354"/>
    <lineage>
        <taxon>Eukaryota</taxon>
        <taxon>Rhodophyta</taxon>
        <taxon>Compsopogonophyceae</taxon>
        <taxon>Compsopogonales</taxon>
        <taxon>Compsopogonaceae</taxon>
        <taxon>Compsopogon</taxon>
    </lineage>
</organism>
<dbReference type="SUPFAM" id="SSF56112">
    <property type="entry name" value="Protein kinase-like (PK-like)"/>
    <property type="match status" value="1"/>
</dbReference>
<dbReference type="InterPro" id="IPR000719">
    <property type="entry name" value="Prot_kinase_dom"/>
</dbReference>
<evidence type="ECO:0000313" key="6">
    <source>
        <dbReference type="EMBL" id="CAD9230662.1"/>
    </source>
</evidence>
<evidence type="ECO:0000256" key="1">
    <source>
        <dbReference type="ARBA" id="ARBA00022741"/>
    </source>
</evidence>
<dbReference type="GO" id="GO:0005524">
    <property type="term" value="F:ATP binding"/>
    <property type="evidence" value="ECO:0007669"/>
    <property type="project" value="UniProtKB-UniRule"/>
</dbReference>
<dbReference type="InterPro" id="IPR017441">
    <property type="entry name" value="Protein_kinase_ATP_BS"/>
</dbReference>
<dbReference type="FunFam" id="1.10.510.10:FF:000571">
    <property type="entry name" value="Maternal embryonic leucine zipper kinase"/>
    <property type="match status" value="1"/>
</dbReference>
<dbReference type="PIRSF" id="PIRSF000654">
    <property type="entry name" value="Integrin-linked_kinase"/>
    <property type="match status" value="1"/>
</dbReference>
<feature type="binding site" evidence="3">
    <location>
        <position position="44"/>
    </location>
    <ligand>
        <name>ATP</name>
        <dbReference type="ChEBI" id="CHEBI:30616"/>
    </ligand>
</feature>
<reference evidence="6" key="1">
    <citation type="submission" date="2021-01" db="EMBL/GenBank/DDBJ databases">
        <authorList>
            <person name="Corre E."/>
            <person name="Pelletier E."/>
            <person name="Niang G."/>
            <person name="Scheremetjew M."/>
            <person name="Finn R."/>
            <person name="Kale V."/>
            <person name="Holt S."/>
            <person name="Cochrane G."/>
            <person name="Meng A."/>
            <person name="Brown T."/>
            <person name="Cohen L."/>
        </authorList>
    </citation>
    <scope>NUCLEOTIDE SEQUENCE</scope>
    <source>
        <strain evidence="6">SAG 36.94</strain>
    </source>
</reference>
<protein>
    <recommendedName>
        <fullName evidence="5">Protein kinase domain-containing protein</fullName>
    </recommendedName>
</protein>
<dbReference type="PROSITE" id="PS00107">
    <property type="entry name" value="PROTEIN_KINASE_ATP"/>
    <property type="match status" value="1"/>
</dbReference>
<keyword evidence="4" id="KW-0418">Kinase</keyword>
<keyword evidence="4" id="KW-0723">Serine/threonine-protein kinase</keyword>
<dbReference type="Gene3D" id="3.30.200.20">
    <property type="entry name" value="Phosphorylase Kinase, domain 1"/>
    <property type="match status" value="1"/>
</dbReference>
<dbReference type="GO" id="GO:0004674">
    <property type="term" value="F:protein serine/threonine kinase activity"/>
    <property type="evidence" value="ECO:0007669"/>
    <property type="project" value="UniProtKB-KW"/>
</dbReference>
<keyword evidence="4" id="KW-0808">Transferase</keyword>
<dbReference type="SMART" id="SM00220">
    <property type="entry name" value="S_TKc"/>
    <property type="match status" value="1"/>
</dbReference>
<dbReference type="InterPro" id="IPR011009">
    <property type="entry name" value="Kinase-like_dom_sf"/>
</dbReference>
<keyword evidence="1 3" id="KW-0547">Nucleotide-binding</keyword>
<dbReference type="FunFam" id="3.30.200.20:FF:000042">
    <property type="entry name" value="Aurora kinase A"/>
    <property type="match status" value="1"/>
</dbReference>
<feature type="domain" description="Protein kinase" evidence="5">
    <location>
        <begin position="15"/>
        <end position="294"/>
    </location>
</feature>
<evidence type="ECO:0000256" key="2">
    <source>
        <dbReference type="ARBA" id="ARBA00022840"/>
    </source>
</evidence>